<proteinExistence type="predicted"/>
<feature type="compositionally biased region" description="Basic residues" evidence="1">
    <location>
        <begin position="155"/>
        <end position="172"/>
    </location>
</feature>
<reference evidence="2" key="1">
    <citation type="submission" date="2022-04" db="EMBL/GenBank/DDBJ databases">
        <title>A functionally conserved STORR gene fusion in Papaver species that diverged 16.8 million years ago.</title>
        <authorList>
            <person name="Catania T."/>
        </authorList>
    </citation>
    <scope>NUCLEOTIDE SEQUENCE</scope>
    <source>
        <strain evidence="2">S-188037</strain>
    </source>
</reference>
<organism evidence="2 3">
    <name type="scientific">Papaver atlanticum</name>
    <dbReference type="NCBI Taxonomy" id="357466"/>
    <lineage>
        <taxon>Eukaryota</taxon>
        <taxon>Viridiplantae</taxon>
        <taxon>Streptophyta</taxon>
        <taxon>Embryophyta</taxon>
        <taxon>Tracheophyta</taxon>
        <taxon>Spermatophyta</taxon>
        <taxon>Magnoliopsida</taxon>
        <taxon>Ranunculales</taxon>
        <taxon>Papaveraceae</taxon>
        <taxon>Papaveroideae</taxon>
        <taxon>Papaver</taxon>
    </lineage>
</organism>
<evidence type="ECO:0000313" key="3">
    <source>
        <dbReference type="Proteomes" id="UP001202328"/>
    </source>
</evidence>
<accession>A0AAD4S9M4</accession>
<feature type="region of interest" description="Disordered" evidence="1">
    <location>
        <begin position="133"/>
        <end position="172"/>
    </location>
</feature>
<sequence length="246" mass="27592">MGMLCAHSMKILPHQVYDLPSEYYLSRWTIDAKTGVGIEEPKKSIQGSNGSSTLMYSDLAHMALSLAMKGTSTEISSAFTKKLLTGVQGELDNFLKSSQDDQTEMISKTANTNDGNMDETSIQLPLGANITLRAPPWKKKSSKKADRLKSSVEKGKKRQRKSATKKVKAAKKPTKTKLAVKKSTNVKRVTGKRKRNDQHEPETKIERGEKRTAQTKVIPYYCPQLHSEVYIQTFLCKISFMLLTYI</sequence>
<evidence type="ECO:0000256" key="1">
    <source>
        <dbReference type="SAM" id="MobiDB-lite"/>
    </source>
</evidence>
<protein>
    <submittedName>
        <fullName evidence="2">Uncharacterized protein</fullName>
    </submittedName>
</protein>
<feature type="region of interest" description="Disordered" evidence="1">
    <location>
        <begin position="185"/>
        <end position="210"/>
    </location>
</feature>
<name>A0AAD4S9M4_9MAGN</name>
<gene>
    <name evidence="2" type="ORF">MKW98_027922</name>
</gene>
<comment type="caution">
    <text evidence="2">The sequence shown here is derived from an EMBL/GenBank/DDBJ whole genome shotgun (WGS) entry which is preliminary data.</text>
</comment>
<feature type="compositionally biased region" description="Basic and acidic residues" evidence="1">
    <location>
        <begin position="197"/>
        <end position="210"/>
    </location>
</feature>
<dbReference type="Proteomes" id="UP001202328">
    <property type="component" value="Unassembled WGS sequence"/>
</dbReference>
<dbReference type="EMBL" id="JAJJMB010012301">
    <property type="protein sequence ID" value="KAI3878617.1"/>
    <property type="molecule type" value="Genomic_DNA"/>
</dbReference>
<feature type="compositionally biased region" description="Basic and acidic residues" evidence="1">
    <location>
        <begin position="143"/>
        <end position="154"/>
    </location>
</feature>
<keyword evidence="3" id="KW-1185">Reference proteome</keyword>
<dbReference type="AlphaFoldDB" id="A0AAD4S9M4"/>
<evidence type="ECO:0000313" key="2">
    <source>
        <dbReference type="EMBL" id="KAI3878617.1"/>
    </source>
</evidence>